<dbReference type="RefSeq" id="WP_198515545.1">
    <property type="nucleotide sequence ID" value="NZ_JBHTBD010000022.1"/>
</dbReference>
<proteinExistence type="predicted"/>
<evidence type="ECO:0000313" key="2">
    <source>
        <dbReference type="Proteomes" id="UP001596506"/>
    </source>
</evidence>
<sequence>MTLNDINVEEALERVRQQLKKDRMVSQSLRAAIVVLMLRVKLRVDRRQLPKGRTCRPVGVETRQVQDIVIQAVVTEYQAEVLEDDQGQLDVAPFPEGVTRPLQYGPHLKAHGVYLSPYPRVADVSMRLGVEHRHAVHLQTGGLPAGRAVCRVGYPGAT</sequence>
<evidence type="ECO:0000313" key="1">
    <source>
        <dbReference type="EMBL" id="MFC7296777.1"/>
    </source>
</evidence>
<gene>
    <name evidence="1" type="ORF">ACFQQA_18900</name>
</gene>
<accession>A0ABW2J0X0</accession>
<protein>
    <recommendedName>
        <fullName evidence="3">Transposase</fullName>
    </recommendedName>
</protein>
<organism evidence="1 2">
    <name type="scientific">Marinobacter aromaticivorans</name>
    <dbReference type="NCBI Taxonomy" id="1494078"/>
    <lineage>
        <taxon>Bacteria</taxon>
        <taxon>Pseudomonadati</taxon>
        <taxon>Pseudomonadota</taxon>
        <taxon>Gammaproteobacteria</taxon>
        <taxon>Pseudomonadales</taxon>
        <taxon>Marinobacteraceae</taxon>
        <taxon>Marinobacter</taxon>
    </lineage>
</organism>
<name>A0ABW2J0X0_9GAMM</name>
<dbReference type="EMBL" id="JBHTBD010000022">
    <property type="protein sequence ID" value="MFC7296777.1"/>
    <property type="molecule type" value="Genomic_DNA"/>
</dbReference>
<reference evidence="2" key="1">
    <citation type="journal article" date="2019" name="Int. J. Syst. Evol. Microbiol.">
        <title>The Global Catalogue of Microorganisms (GCM) 10K type strain sequencing project: providing services to taxonomists for standard genome sequencing and annotation.</title>
        <authorList>
            <consortium name="The Broad Institute Genomics Platform"/>
            <consortium name="The Broad Institute Genome Sequencing Center for Infectious Disease"/>
            <person name="Wu L."/>
            <person name="Ma J."/>
        </authorList>
    </citation>
    <scope>NUCLEOTIDE SEQUENCE [LARGE SCALE GENOMIC DNA]</scope>
    <source>
        <strain evidence="2">CCUG 60559</strain>
    </source>
</reference>
<comment type="caution">
    <text evidence="1">The sequence shown here is derived from an EMBL/GenBank/DDBJ whole genome shotgun (WGS) entry which is preliminary data.</text>
</comment>
<evidence type="ECO:0008006" key="3">
    <source>
        <dbReference type="Google" id="ProtNLM"/>
    </source>
</evidence>
<dbReference type="Proteomes" id="UP001596506">
    <property type="component" value="Unassembled WGS sequence"/>
</dbReference>
<keyword evidence="2" id="KW-1185">Reference proteome</keyword>